<proteinExistence type="predicted"/>
<dbReference type="Proteomes" id="UP001152604">
    <property type="component" value="Unassembled WGS sequence"/>
</dbReference>
<organism evidence="1 2">
    <name type="scientific">Mesorhizobium ventifaucium</name>
    <dbReference type="NCBI Taxonomy" id="666020"/>
    <lineage>
        <taxon>Bacteria</taxon>
        <taxon>Pseudomonadati</taxon>
        <taxon>Pseudomonadota</taxon>
        <taxon>Alphaproteobacteria</taxon>
        <taxon>Hyphomicrobiales</taxon>
        <taxon>Phyllobacteriaceae</taxon>
        <taxon>Mesorhizobium</taxon>
    </lineage>
</organism>
<comment type="caution">
    <text evidence="1">The sequence shown here is derived from an EMBL/GenBank/DDBJ whole genome shotgun (WGS) entry which is preliminary data.</text>
</comment>
<keyword evidence="2" id="KW-1185">Reference proteome</keyword>
<protein>
    <submittedName>
        <fullName evidence="1">Uncharacterized protein</fullName>
    </submittedName>
</protein>
<reference evidence="1" key="1">
    <citation type="submission" date="2022-03" db="EMBL/GenBank/DDBJ databases">
        <authorList>
            <person name="Brunel B."/>
        </authorList>
    </citation>
    <scope>NUCLEOTIDE SEQUENCE</scope>
    <source>
        <strain evidence="1">STM4922sample</strain>
    </source>
</reference>
<gene>
    <name evidence="1" type="ORF">MES4922_40174</name>
</gene>
<accession>A0ABN8K731</accession>
<dbReference type="EMBL" id="CAKXZS010000034">
    <property type="protein sequence ID" value="CAH2405303.1"/>
    <property type="molecule type" value="Genomic_DNA"/>
</dbReference>
<evidence type="ECO:0000313" key="2">
    <source>
        <dbReference type="Proteomes" id="UP001152604"/>
    </source>
</evidence>
<sequence>MGLPSIRRARRIDEQTGTASAEVIMHAGPLLLVSLGVWPRKKQRTCAAGLLQSPIGRLSQGRGS</sequence>
<name>A0ABN8K731_9HYPH</name>
<evidence type="ECO:0000313" key="1">
    <source>
        <dbReference type="EMBL" id="CAH2405303.1"/>
    </source>
</evidence>